<reference evidence="3" key="1">
    <citation type="submission" date="2022-07" db="EMBL/GenBank/DDBJ databases">
        <title>Genome Sequence of Xylaria arbuscula.</title>
        <authorList>
            <person name="Buettner E."/>
        </authorList>
    </citation>
    <scope>NUCLEOTIDE SEQUENCE</scope>
    <source>
        <strain evidence="3">VT107</strain>
    </source>
</reference>
<evidence type="ECO:0000313" key="3">
    <source>
        <dbReference type="EMBL" id="KAJ3579794.1"/>
    </source>
</evidence>
<feature type="transmembrane region" description="Helical" evidence="1">
    <location>
        <begin position="123"/>
        <end position="143"/>
    </location>
</feature>
<keyword evidence="2" id="KW-0732">Signal</keyword>
<organism evidence="3 4">
    <name type="scientific">Xylaria arbuscula</name>
    <dbReference type="NCBI Taxonomy" id="114810"/>
    <lineage>
        <taxon>Eukaryota</taxon>
        <taxon>Fungi</taxon>
        <taxon>Dikarya</taxon>
        <taxon>Ascomycota</taxon>
        <taxon>Pezizomycotina</taxon>
        <taxon>Sordariomycetes</taxon>
        <taxon>Xylariomycetidae</taxon>
        <taxon>Xylariales</taxon>
        <taxon>Xylariaceae</taxon>
        <taxon>Xylaria</taxon>
    </lineage>
</organism>
<accession>A0A9W8NMW6</accession>
<sequence>MKFSVISRLPALALISMPSAVLLYTATANPMSRCADPSCPISSTERDRYPYAVTEWYCSSGQSCCSVPDTSEDGELLWACIDTGKTCSMDTYLASDYNLRFEVTDDGYGDDGDDGDSNGGARWSVASLPAVIVGVIMIGAVMGM</sequence>
<feature type="chain" id="PRO_5040957014" evidence="2">
    <location>
        <begin position="29"/>
        <end position="144"/>
    </location>
</feature>
<keyword evidence="4" id="KW-1185">Reference proteome</keyword>
<evidence type="ECO:0000256" key="1">
    <source>
        <dbReference type="SAM" id="Phobius"/>
    </source>
</evidence>
<dbReference type="EMBL" id="JANPWZ010000058">
    <property type="protein sequence ID" value="KAJ3579794.1"/>
    <property type="molecule type" value="Genomic_DNA"/>
</dbReference>
<keyword evidence="1" id="KW-0812">Transmembrane</keyword>
<evidence type="ECO:0000256" key="2">
    <source>
        <dbReference type="SAM" id="SignalP"/>
    </source>
</evidence>
<name>A0A9W8NMW6_9PEZI</name>
<feature type="signal peptide" evidence="2">
    <location>
        <begin position="1"/>
        <end position="28"/>
    </location>
</feature>
<dbReference type="Proteomes" id="UP001148614">
    <property type="component" value="Unassembled WGS sequence"/>
</dbReference>
<proteinExistence type="predicted"/>
<evidence type="ECO:0000313" key="4">
    <source>
        <dbReference type="Proteomes" id="UP001148614"/>
    </source>
</evidence>
<keyword evidence="1" id="KW-0472">Membrane</keyword>
<gene>
    <name evidence="3" type="ORF">NPX13_g773</name>
</gene>
<keyword evidence="1" id="KW-1133">Transmembrane helix</keyword>
<dbReference type="AlphaFoldDB" id="A0A9W8NMW6"/>
<comment type="caution">
    <text evidence="3">The sequence shown here is derived from an EMBL/GenBank/DDBJ whole genome shotgun (WGS) entry which is preliminary data.</text>
</comment>
<protein>
    <submittedName>
        <fullName evidence="3">Uncharacterized protein</fullName>
    </submittedName>
</protein>